<dbReference type="STRING" id="478744.SAMN05444359_11650"/>
<dbReference type="NCBIfam" id="NF002542">
    <property type="entry name" value="PRK02101.1-3"/>
    <property type="match status" value="1"/>
</dbReference>
<evidence type="ECO:0000313" key="3">
    <source>
        <dbReference type="Proteomes" id="UP000199021"/>
    </source>
</evidence>
<dbReference type="GO" id="GO:0033194">
    <property type="term" value="P:response to hydroperoxide"/>
    <property type="evidence" value="ECO:0007669"/>
    <property type="project" value="TreeGrafter"/>
</dbReference>
<proteinExistence type="inferred from homology"/>
<gene>
    <name evidence="2" type="ORF">SAMN05444359_11650</name>
</gene>
<organism evidence="2 3">
    <name type="scientific">Neolewinella agarilytica</name>
    <dbReference type="NCBI Taxonomy" id="478744"/>
    <lineage>
        <taxon>Bacteria</taxon>
        <taxon>Pseudomonadati</taxon>
        <taxon>Bacteroidota</taxon>
        <taxon>Saprospiria</taxon>
        <taxon>Saprospirales</taxon>
        <taxon>Lewinellaceae</taxon>
        <taxon>Neolewinella</taxon>
    </lineage>
</organism>
<accession>A0A1H9J1T9</accession>
<dbReference type="RefSeq" id="WP_090169847.1">
    <property type="nucleotide sequence ID" value="NZ_FOFB01000016.1"/>
</dbReference>
<dbReference type="Pfam" id="PF03883">
    <property type="entry name" value="H2O2_YaaD"/>
    <property type="match status" value="1"/>
</dbReference>
<dbReference type="PANTHER" id="PTHR30283:SF4">
    <property type="entry name" value="PEROXIDE STRESS RESISTANCE PROTEIN YAAA"/>
    <property type="match status" value="1"/>
</dbReference>
<dbReference type="GO" id="GO:0005829">
    <property type="term" value="C:cytosol"/>
    <property type="evidence" value="ECO:0007669"/>
    <property type="project" value="TreeGrafter"/>
</dbReference>
<dbReference type="OrthoDB" id="9777133at2"/>
<protein>
    <recommendedName>
        <fullName evidence="1">UPF0246 protein SAMN05444359_11650</fullName>
    </recommendedName>
</protein>
<dbReference type="EMBL" id="FOFB01000016">
    <property type="protein sequence ID" value="SEQ80719.1"/>
    <property type="molecule type" value="Genomic_DNA"/>
</dbReference>
<evidence type="ECO:0000256" key="1">
    <source>
        <dbReference type="HAMAP-Rule" id="MF_00652"/>
    </source>
</evidence>
<evidence type="ECO:0000313" key="2">
    <source>
        <dbReference type="EMBL" id="SEQ80719.1"/>
    </source>
</evidence>
<sequence>MLLLLSPAKTLDMSPAADHPASQPRLLKETKELAGVLKKQSRGDLQDLMHISEKLADLNHSRYQNFKLPLTPANAKPAALAFRGDVYQDLEADTFTPEEFEFANRQIRILSGLYGVLRPSDLMQAYRLEMGTRLKNKKGKNLYEFWGDKITHVLNQDLAENGDDLILNLASQEYFKSVKTATLNGRLLTAHFKEAKDGKYRVVAFNAKRARGRMANLITKEGITTAEPLKELVVNDYVFDASLSTEDDWVWVK</sequence>
<dbReference type="HAMAP" id="MF_00652">
    <property type="entry name" value="UPF0246"/>
    <property type="match status" value="1"/>
</dbReference>
<dbReference type="InterPro" id="IPR005583">
    <property type="entry name" value="YaaA"/>
</dbReference>
<dbReference type="Proteomes" id="UP000199021">
    <property type="component" value="Unassembled WGS sequence"/>
</dbReference>
<reference evidence="3" key="1">
    <citation type="submission" date="2016-10" db="EMBL/GenBank/DDBJ databases">
        <authorList>
            <person name="Varghese N."/>
            <person name="Submissions S."/>
        </authorList>
    </citation>
    <scope>NUCLEOTIDE SEQUENCE [LARGE SCALE GENOMIC DNA]</scope>
    <source>
        <strain evidence="3">DSM 24740</strain>
    </source>
</reference>
<dbReference type="InParanoid" id="A0A1H9J1T9"/>
<name>A0A1H9J1T9_9BACT</name>
<dbReference type="AlphaFoldDB" id="A0A1H9J1T9"/>
<comment type="similarity">
    <text evidence="1">Belongs to the UPF0246 family.</text>
</comment>
<dbReference type="PANTHER" id="PTHR30283">
    <property type="entry name" value="PEROXIDE STRESS RESPONSE PROTEIN YAAA"/>
    <property type="match status" value="1"/>
</dbReference>
<keyword evidence="3" id="KW-1185">Reference proteome</keyword>